<keyword evidence="2" id="KW-0547">Nucleotide-binding</keyword>
<dbReference type="SUPFAM" id="SSF52540">
    <property type="entry name" value="P-loop containing nucleoside triphosphate hydrolases"/>
    <property type="match status" value="1"/>
</dbReference>
<dbReference type="InterPro" id="IPR000719">
    <property type="entry name" value="Prot_kinase_dom"/>
</dbReference>
<protein>
    <recommendedName>
        <fullName evidence="7">Protein kinase domain-containing protein</fullName>
    </recommendedName>
</protein>
<dbReference type="SMART" id="SM00220">
    <property type="entry name" value="S_TKc"/>
    <property type="match status" value="1"/>
</dbReference>
<organism evidence="8 9">
    <name type="scientific">Paraconiothyrium brasiliense</name>
    <dbReference type="NCBI Taxonomy" id="300254"/>
    <lineage>
        <taxon>Eukaryota</taxon>
        <taxon>Fungi</taxon>
        <taxon>Dikarya</taxon>
        <taxon>Ascomycota</taxon>
        <taxon>Pezizomycotina</taxon>
        <taxon>Dothideomycetes</taxon>
        <taxon>Pleosporomycetidae</taxon>
        <taxon>Pleosporales</taxon>
        <taxon>Massarineae</taxon>
        <taxon>Didymosphaeriaceae</taxon>
        <taxon>Paraconiothyrium</taxon>
    </lineage>
</organism>
<keyword evidence="4" id="KW-0067">ATP-binding</keyword>
<dbReference type="InterPro" id="IPR008271">
    <property type="entry name" value="Ser/Thr_kinase_AS"/>
</dbReference>
<keyword evidence="6" id="KW-0812">Transmembrane</keyword>
<name>A0ABR3QSR6_9PLEO</name>
<evidence type="ECO:0000313" key="9">
    <source>
        <dbReference type="Proteomes" id="UP001521785"/>
    </source>
</evidence>
<dbReference type="SUPFAM" id="SSF56112">
    <property type="entry name" value="Protein kinase-like (PK-like)"/>
    <property type="match status" value="1"/>
</dbReference>
<dbReference type="EMBL" id="JAKJXO020000016">
    <property type="protein sequence ID" value="KAL1595108.1"/>
    <property type="molecule type" value="Genomic_DNA"/>
</dbReference>
<accession>A0ABR3QSR6</accession>
<evidence type="ECO:0000313" key="8">
    <source>
        <dbReference type="EMBL" id="KAL1595108.1"/>
    </source>
</evidence>
<keyword evidence="1" id="KW-0808">Transferase</keyword>
<dbReference type="Gene3D" id="3.40.50.300">
    <property type="entry name" value="P-loop containing nucleotide triphosphate hydrolases"/>
    <property type="match status" value="1"/>
</dbReference>
<reference evidence="8 9" key="1">
    <citation type="submission" date="2024-02" db="EMBL/GenBank/DDBJ databases">
        <title>De novo assembly and annotation of 12 fungi associated with fruit tree decline syndrome in Ontario, Canada.</title>
        <authorList>
            <person name="Sulman M."/>
            <person name="Ellouze W."/>
            <person name="Ilyukhin E."/>
        </authorList>
    </citation>
    <scope>NUCLEOTIDE SEQUENCE [LARGE SCALE GENOMIC DNA]</scope>
    <source>
        <strain evidence="8 9">M42-189</strain>
    </source>
</reference>
<evidence type="ECO:0000256" key="6">
    <source>
        <dbReference type="SAM" id="Phobius"/>
    </source>
</evidence>
<dbReference type="CDD" id="cd00180">
    <property type="entry name" value="PKc"/>
    <property type="match status" value="1"/>
</dbReference>
<evidence type="ECO:0000256" key="3">
    <source>
        <dbReference type="ARBA" id="ARBA00022777"/>
    </source>
</evidence>
<dbReference type="Pfam" id="PF00069">
    <property type="entry name" value="Pkinase"/>
    <property type="match status" value="1"/>
</dbReference>
<evidence type="ECO:0000256" key="5">
    <source>
        <dbReference type="ARBA" id="ARBA00037982"/>
    </source>
</evidence>
<dbReference type="InterPro" id="IPR027417">
    <property type="entry name" value="P-loop_NTPase"/>
</dbReference>
<evidence type="ECO:0000256" key="2">
    <source>
        <dbReference type="ARBA" id="ARBA00022741"/>
    </source>
</evidence>
<gene>
    <name evidence="8" type="ORF">SLS60_009795</name>
</gene>
<proteinExistence type="inferred from homology"/>
<comment type="similarity">
    <text evidence="5">Belongs to the protein kinase superfamily. Ser/Thr protein kinase family. GCN2 subfamily.</text>
</comment>
<dbReference type="PROSITE" id="PS00108">
    <property type="entry name" value="PROTEIN_KINASE_ST"/>
    <property type="match status" value="1"/>
</dbReference>
<dbReference type="PANTHER" id="PTHR11042">
    <property type="entry name" value="EUKARYOTIC TRANSLATION INITIATION FACTOR 2-ALPHA KINASE EIF2-ALPHA KINASE -RELATED"/>
    <property type="match status" value="1"/>
</dbReference>
<sequence>MTKPRKNRYKQRKSASLILKADIERELRRTTYKRQYREVNFVSRSFITDLYGSGSPTKLHLSLQDEMKSLLLDGSDLPIEGVRIAELKHFVLESALKLHALLILIGQSQRIIPIFLEAHPTTDQIFEQQNAHDMHYCSVEFLQTKPHLGDIADALAQKQWIIPPVLCRETTPKFPRLYFRFPFEQDLGNEDGGAGGEVYRVKVANGHLQTDKPSRVHSIVLAHKEIEIRNDESTLMQEVRSIRARRHPNVVEFYASFIAGREDPLQSNEPVECLHMLFEHAEGGNMKNWLTQATTPANLVDDCERGNEILRCVQDLVNAVTFIHSKIDGYTCQHHDIKPKNIVLFIGPPATWKLCDFGMANLKHHKDDSGTGPARYGGLGTYEYQPPEYRSEPSHGRAFDVYSLGCIFLELATIWAYGWNDKKLGKFRDLRGKNEQNVETPMSPHVPDYSYHNNPNVVESWIQRLRQENFNHRCFKQFLSLTADMMKPRTQRIFIWEANMDLFEMVEKGSERLLKDHFRTIVQPPKTSINGLDNSHNPLQIARKKGKHWQIKVLQDNSWSDEKPQTPSLPTLASGQAEHFSTLDTCPKNDEYDSNVLFGRHEVDKMISKMFDKSSCVGLYGISGVGKSHLAYKYINRFRKTKVFKERKHTFWLEAGTEARLRSTLLKVVERVKLKLIETEDPFVAMGKWLSLPANGSWIMVVDGLDSIPIARLVKVLLPKDAGKILITTNCRDTLDELTLCRHESCVLVDGLELEARRQLFQSYNKDVLDTTAEMDNMLQQYNLPILIKLVASYLHKNGIPTATWYKEMRSEDRIKNLEHVLKDDSRYLRLFLPLVADSPYDSNSQTGYRQYREFPSAPLKLLAELSCLDNSEIDLALLQQNYEKRESFGKLWDMLGFLENCNLIGKAKPKGKPGNSHCYFMHETVQHLVRSWVLNSMGRRTLLQLHETALCLLLAQYLFDKKSSGKYQSTYLLKLPFMPHFERFSQFVQSCEEDNPFPGYECSDNMVQSIITFIHVYLDEGRYNDAACIMDFTRKLYTKGVKFKPHLARLLAKAYILPPLPRERKNGWNQAAQFLEEVIQECAHRREDLQQKWMCLLELIELYCRSMRPKEAAKVLSGFTEISLQTDRTTRKVRLRIHKKEAYLGVETELDLAKISIRKKIAEAKVHLTWAKFPAFSHSREKELENSRIALEDAKLAIIVLDSRNETWIAKVDESIADGLVESDNTSSVREALRIYERIAESSRTDSDTAPTTIKRADRDKRKLHIYCKVARAQLRLGAESRHTAVELLTQAISSYEACYGLRDGKHNEHTRACAYLLHDAYTQAKETEKAQRTKDRYHLMIRGNDYVPYPDVKIGDDFFDCIQSSLLYQIVACLIILVSGVVFFYQSQY</sequence>
<keyword evidence="6" id="KW-0472">Membrane</keyword>
<dbReference type="InterPro" id="IPR050339">
    <property type="entry name" value="CC_SR_Kinase"/>
</dbReference>
<evidence type="ECO:0000259" key="7">
    <source>
        <dbReference type="PROSITE" id="PS50011"/>
    </source>
</evidence>
<dbReference type="InterPro" id="IPR011009">
    <property type="entry name" value="Kinase-like_dom_sf"/>
</dbReference>
<evidence type="ECO:0000256" key="1">
    <source>
        <dbReference type="ARBA" id="ARBA00022679"/>
    </source>
</evidence>
<dbReference type="Gene3D" id="1.10.510.10">
    <property type="entry name" value="Transferase(Phosphotransferase) domain 1"/>
    <property type="match status" value="1"/>
</dbReference>
<feature type="transmembrane region" description="Helical" evidence="6">
    <location>
        <begin position="1368"/>
        <end position="1387"/>
    </location>
</feature>
<dbReference type="PROSITE" id="PS50011">
    <property type="entry name" value="PROTEIN_KINASE_DOM"/>
    <property type="match status" value="1"/>
</dbReference>
<feature type="domain" description="Protein kinase" evidence="7">
    <location>
        <begin position="184"/>
        <end position="495"/>
    </location>
</feature>
<dbReference type="Proteomes" id="UP001521785">
    <property type="component" value="Unassembled WGS sequence"/>
</dbReference>
<keyword evidence="6" id="KW-1133">Transmembrane helix</keyword>
<keyword evidence="9" id="KW-1185">Reference proteome</keyword>
<comment type="caution">
    <text evidence="8">The sequence shown here is derived from an EMBL/GenBank/DDBJ whole genome shotgun (WGS) entry which is preliminary data.</text>
</comment>
<keyword evidence="3" id="KW-0418">Kinase</keyword>
<evidence type="ECO:0000256" key="4">
    <source>
        <dbReference type="ARBA" id="ARBA00022840"/>
    </source>
</evidence>